<dbReference type="PANTHER" id="PTHR33706">
    <property type="entry name" value="MORN VARIANT REPEAT PROTEIN"/>
    <property type="match status" value="1"/>
</dbReference>
<sequence length="375" mass="43862">MKKVTIFILMSVFTTLSIHGQTSTVTYENLFGKIRLKRSYTYMVTTDKISEDVYFVKRYLNNGELEPILFEELYVNAQGIKNGSYIKYESNGFKKQEGSYRNDKKEGIWTYYADNTPIREGQYEQDNRVGPWKNYYNFPNYTILQYKDGQLYGSFESKHKNGNLSYRAHYTNQGELDGANTSYYEDGKTIRIHRDYYLGKIHGIEKQYYQSGQLKLETKYTNGEIDGELKSFHENGQLAAVVTYQNNNIVNTLLYDEKGMSIPIDTNRTTVYQDSESIKEFKTKVQNKLNQFIQVNFKYPGTMQRIGAEARVFVNFEINSSGDLTILGMRSDQHPMFVEATKQLFSLLNEKFPFTYYNVEEKIRFTLPILYNLSD</sequence>
<dbReference type="EMBL" id="AJJU01000037">
    <property type="protein sequence ID" value="EID72142.1"/>
    <property type="molecule type" value="Genomic_DNA"/>
</dbReference>
<gene>
    <name evidence="2" type="ORF">W5A_11581</name>
</gene>
<dbReference type="SUPFAM" id="SSF82185">
    <property type="entry name" value="Histone H3 K4-specific methyltransferase SET7/9 N-terminal domain"/>
    <property type="match status" value="2"/>
</dbReference>
<evidence type="ECO:0000259" key="1">
    <source>
        <dbReference type="PROSITE" id="PS52015"/>
    </source>
</evidence>
<dbReference type="OrthoDB" id="1197978at2"/>
<keyword evidence="3" id="KW-1185">Reference proteome</keyword>
<dbReference type="InterPro" id="IPR011652">
    <property type="entry name" value="MORN_2"/>
</dbReference>
<proteinExistence type="predicted"/>
<dbReference type="Pfam" id="PF07661">
    <property type="entry name" value="MORN_2"/>
    <property type="match status" value="2"/>
</dbReference>
<dbReference type="PANTHER" id="PTHR33706:SF1">
    <property type="entry name" value="TPR REPEAT PROTEIN"/>
    <property type="match status" value="1"/>
</dbReference>
<dbReference type="GO" id="GO:0055085">
    <property type="term" value="P:transmembrane transport"/>
    <property type="evidence" value="ECO:0007669"/>
    <property type="project" value="InterPro"/>
</dbReference>
<comment type="caution">
    <text evidence="2">The sequence shown here is derived from an EMBL/GenBank/DDBJ whole genome shotgun (WGS) entry which is preliminary data.</text>
</comment>
<dbReference type="Gene3D" id="3.30.1150.10">
    <property type="match status" value="1"/>
</dbReference>
<dbReference type="Proteomes" id="UP000005938">
    <property type="component" value="Unassembled WGS sequence"/>
</dbReference>
<protein>
    <submittedName>
        <fullName evidence="2">Morn variant repeat protein</fullName>
    </submittedName>
</protein>
<evidence type="ECO:0000313" key="3">
    <source>
        <dbReference type="Proteomes" id="UP000005938"/>
    </source>
</evidence>
<dbReference type="PROSITE" id="PS52015">
    <property type="entry name" value="TONB_CTD"/>
    <property type="match status" value="1"/>
</dbReference>
<dbReference type="STRING" id="946077.W5A_11581"/>
<evidence type="ECO:0000313" key="2">
    <source>
        <dbReference type="EMBL" id="EID72142.1"/>
    </source>
</evidence>
<organism evidence="2 3">
    <name type="scientific">Imtechella halotolerans K1</name>
    <dbReference type="NCBI Taxonomy" id="946077"/>
    <lineage>
        <taxon>Bacteria</taxon>
        <taxon>Pseudomonadati</taxon>
        <taxon>Bacteroidota</taxon>
        <taxon>Flavobacteriia</taxon>
        <taxon>Flavobacteriales</taxon>
        <taxon>Flavobacteriaceae</taxon>
        <taxon>Imtechella</taxon>
    </lineage>
</organism>
<name>I0W6X6_9FLAO</name>
<feature type="domain" description="TonB C-terminal" evidence="1">
    <location>
        <begin position="284"/>
        <end position="375"/>
    </location>
</feature>
<dbReference type="InterPro" id="IPR037682">
    <property type="entry name" value="TonB_C"/>
</dbReference>
<dbReference type="Gene3D" id="2.20.110.10">
    <property type="entry name" value="Histone H3 K4-specific methyltransferase SET7/9 N-terminal domain"/>
    <property type="match status" value="3"/>
</dbReference>
<dbReference type="eggNOG" id="COG2849">
    <property type="taxonomic scope" value="Bacteria"/>
</dbReference>
<accession>I0W6X6</accession>
<dbReference type="RefSeq" id="WP_008240838.1">
    <property type="nucleotide sequence ID" value="NZ_AJJU01000037.1"/>
</dbReference>
<reference evidence="2 3" key="1">
    <citation type="journal article" date="2012" name="J. Bacteriol.">
        <title>Genome Sequence of the Halotolerant Bacterium Imtechella halotolerans K1T.</title>
        <authorList>
            <person name="Kumar S."/>
            <person name="Vikram S."/>
            <person name="Subramanian S."/>
            <person name="Raghava G.P."/>
            <person name="Pinnaka A.K."/>
        </authorList>
    </citation>
    <scope>NUCLEOTIDE SEQUENCE [LARGE SCALE GENOMIC DNA]</scope>
    <source>
        <strain evidence="2 3">K1</strain>
    </source>
</reference>
<dbReference type="AlphaFoldDB" id="I0W6X6"/>